<proteinExistence type="predicted"/>
<sequence length="417" mass="44632">MIFGGLITILIESNIKIQDISYSSYDLWNTSRIQNSGQLIGLYVNASTTQVQTICTNTIISSINTSQLSSFGLFGQVNGKLVIENANTYYETQLGTYSKFGAVGQTISSCVMVEYSNWNIQMIMNENNGVNVSALTGYHAALNWSITSIMLNNTITSGFIVGLLAGHASNTGQIYKLFINQSNSSAYCNLCNSGVYSGAIMGYLGKNSQILVNLVVLQQIYISGGSYSKWHAHNGGVVGQICTNAIIVINNTIFNSSSVISIQENQNYAHIGGFVGKNYGIVTINSSQILQGNIYGTCQSAAFSGGIVGYMDMNSSLCVMFSLHNSTNISAKSNYNSSSAGFIGNTNATIYSIEICNSRIVNSIIISNGLIVNAKISLNYISGPISFLNSSVEGINVINDVVIINCNIISIDSIDGC</sequence>
<evidence type="ECO:0000313" key="2">
    <source>
        <dbReference type="EMBL" id="CAL6021885.1"/>
    </source>
</evidence>
<dbReference type="EMBL" id="CAXDID020000090">
    <property type="protein sequence ID" value="CAL6021885.1"/>
    <property type="molecule type" value="Genomic_DNA"/>
</dbReference>
<dbReference type="AlphaFoldDB" id="A0AA86PH91"/>
<organism evidence="1">
    <name type="scientific">Hexamita inflata</name>
    <dbReference type="NCBI Taxonomy" id="28002"/>
    <lineage>
        <taxon>Eukaryota</taxon>
        <taxon>Metamonada</taxon>
        <taxon>Diplomonadida</taxon>
        <taxon>Hexamitidae</taxon>
        <taxon>Hexamitinae</taxon>
        <taxon>Hexamita</taxon>
    </lineage>
</organism>
<accession>A0AA86PH91</accession>
<reference evidence="1" key="1">
    <citation type="submission" date="2023-06" db="EMBL/GenBank/DDBJ databases">
        <authorList>
            <person name="Kurt Z."/>
        </authorList>
    </citation>
    <scope>NUCLEOTIDE SEQUENCE</scope>
</reference>
<reference evidence="2 3" key="2">
    <citation type="submission" date="2024-07" db="EMBL/GenBank/DDBJ databases">
        <authorList>
            <person name="Akdeniz Z."/>
        </authorList>
    </citation>
    <scope>NUCLEOTIDE SEQUENCE [LARGE SCALE GENOMIC DNA]</scope>
</reference>
<gene>
    <name evidence="1" type="ORF">HINF_LOCUS26616</name>
    <name evidence="2" type="ORF">HINF_LOCUS28379</name>
</gene>
<dbReference type="EMBL" id="CATOUU010000660">
    <property type="protein sequence ID" value="CAI9938971.1"/>
    <property type="molecule type" value="Genomic_DNA"/>
</dbReference>
<evidence type="ECO:0000313" key="3">
    <source>
        <dbReference type="Proteomes" id="UP001642409"/>
    </source>
</evidence>
<dbReference type="Proteomes" id="UP001642409">
    <property type="component" value="Unassembled WGS sequence"/>
</dbReference>
<keyword evidence="3" id="KW-1185">Reference proteome</keyword>
<name>A0AA86PH91_9EUKA</name>
<comment type="caution">
    <text evidence="1">The sequence shown here is derived from an EMBL/GenBank/DDBJ whole genome shotgun (WGS) entry which is preliminary data.</text>
</comment>
<protein>
    <submittedName>
        <fullName evidence="2">Hypothetical_protein</fullName>
    </submittedName>
</protein>
<evidence type="ECO:0000313" key="1">
    <source>
        <dbReference type="EMBL" id="CAI9938971.1"/>
    </source>
</evidence>